<comment type="caution">
    <text evidence="1">The sequence shown here is derived from an EMBL/GenBank/DDBJ whole genome shotgun (WGS) entry which is preliminary data.</text>
</comment>
<organism evidence="1 2">
    <name type="scientific">Arsenicibacter rosenii</name>
    <dbReference type="NCBI Taxonomy" id="1750698"/>
    <lineage>
        <taxon>Bacteria</taxon>
        <taxon>Pseudomonadati</taxon>
        <taxon>Bacteroidota</taxon>
        <taxon>Cytophagia</taxon>
        <taxon>Cytophagales</taxon>
        <taxon>Spirosomataceae</taxon>
        <taxon>Arsenicibacter</taxon>
    </lineage>
</organism>
<dbReference type="RefSeq" id="WP_071506877.1">
    <property type="nucleotide sequence ID" value="NZ_MORL01000108.1"/>
</dbReference>
<gene>
    <name evidence="1" type="ORF">BLX24_30040</name>
</gene>
<keyword evidence="2" id="KW-1185">Reference proteome</keyword>
<dbReference type="Proteomes" id="UP000181790">
    <property type="component" value="Unassembled WGS sequence"/>
</dbReference>
<protein>
    <submittedName>
        <fullName evidence="1">Uncharacterized protein</fullName>
    </submittedName>
</protein>
<dbReference type="AlphaFoldDB" id="A0A1S2V9U2"/>
<name>A0A1S2V9U2_9BACT</name>
<dbReference type="EMBL" id="MORL01000108">
    <property type="protein sequence ID" value="OIN55491.1"/>
    <property type="molecule type" value="Genomic_DNA"/>
</dbReference>
<accession>A0A1S2V9U2</accession>
<sequence length="89" mass="9834">MKLLYAEMFKQAAKKAEDAGDFRAVAVMLKEAAKIDGAYDKQEVVDDEQLKKPRKVVINVKKLVVQKNGTGSGEKLISDIEDTTHEIVG</sequence>
<reference evidence="1 2" key="1">
    <citation type="submission" date="2016-10" db="EMBL/GenBank/DDBJ databases">
        <title>Arsenicibacter rosenii gen. nov., sp. nov., an efficient arsenic-methylating bacterium isolated from an arsenic-contaminated paddy soil.</title>
        <authorList>
            <person name="Huang K."/>
        </authorList>
    </citation>
    <scope>NUCLEOTIDE SEQUENCE [LARGE SCALE GENOMIC DNA]</scope>
    <source>
        <strain evidence="1 2">SM-1</strain>
    </source>
</reference>
<evidence type="ECO:0000313" key="2">
    <source>
        <dbReference type="Proteomes" id="UP000181790"/>
    </source>
</evidence>
<proteinExistence type="predicted"/>
<evidence type="ECO:0000313" key="1">
    <source>
        <dbReference type="EMBL" id="OIN55491.1"/>
    </source>
</evidence>